<dbReference type="Proteomes" id="UP000694415">
    <property type="component" value="Unplaced"/>
</dbReference>
<dbReference type="GO" id="GO:0006956">
    <property type="term" value="P:complement activation"/>
    <property type="evidence" value="ECO:0007669"/>
    <property type="project" value="TreeGrafter"/>
</dbReference>
<dbReference type="CDD" id="cd00033">
    <property type="entry name" value="CCP"/>
    <property type="match status" value="2"/>
</dbReference>
<dbReference type="GO" id="GO:0001851">
    <property type="term" value="F:complement component C3b binding"/>
    <property type="evidence" value="ECO:0007669"/>
    <property type="project" value="TreeGrafter"/>
</dbReference>
<dbReference type="SUPFAM" id="SSF57535">
    <property type="entry name" value="Complement control module/SCR domain"/>
    <property type="match status" value="4"/>
</dbReference>
<sequence length="287" mass="32798">QCYSQKTKHIQIGVCLIIINNYLSFFFFQVSLCDFPKIRHGILYDEKKNEPFSPVLRGKILYYSCEYNFASPSNSFWTRITCTESGWSPTPKCLRLCFFPFVENGNSTSSGQTHVEGDIVQVVCNQGYSLWNNQSTITCAEEGWSIPPKCISTNPTGKCGPPPPIDNGDITSLSLLEYEPLSSVEYQCQNYYVLKGKKTITCRNGQWSEPPTCLSACVISEAIMERHNILLRWRQSEKVYIQSGEDIEFECKPRYKKAKGSLPFRTRCINGHINYPTCMLNHNTFIH</sequence>
<dbReference type="FunFam" id="2.10.70.10:FF:000026">
    <property type="entry name" value="Complement inhibitory factor H"/>
    <property type="match status" value="1"/>
</dbReference>
<protein>
    <submittedName>
        <fullName evidence="11">Complement factor H-related 1</fullName>
    </submittedName>
</protein>
<evidence type="ECO:0000256" key="4">
    <source>
        <dbReference type="ARBA" id="ARBA00022729"/>
    </source>
</evidence>
<name>A0A8C6IC22_MUSSI</name>
<dbReference type="GO" id="GO:0005615">
    <property type="term" value="C:extracellular space"/>
    <property type="evidence" value="ECO:0007669"/>
    <property type="project" value="TreeGrafter"/>
</dbReference>
<dbReference type="PROSITE" id="PS50923">
    <property type="entry name" value="SUSHI"/>
    <property type="match status" value="2"/>
</dbReference>
<dbReference type="Ensembl" id="ENSMSIT00000044206.1">
    <property type="protein sequence ID" value="ENSMSIP00000035075.1"/>
    <property type="gene ID" value="ENSMSIG00000029234.1"/>
</dbReference>
<feature type="domain" description="Sushi" evidence="10">
    <location>
        <begin position="157"/>
        <end position="215"/>
    </location>
</feature>
<evidence type="ECO:0000256" key="5">
    <source>
        <dbReference type="ARBA" id="ARBA00022737"/>
    </source>
</evidence>
<evidence type="ECO:0000256" key="7">
    <source>
        <dbReference type="ARBA" id="ARBA00023180"/>
    </source>
</evidence>
<dbReference type="GeneTree" id="ENSGT00940000163634"/>
<accession>A0A8C6IC22</accession>
<keyword evidence="9" id="KW-0812">Transmembrane</keyword>
<dbReference type="GO" id="GO:0007596">
    <property type="term" value="P:blood coagulation"/>
    <property type="evidence" value="ECO:0007669"/>
    <property type="project" value="UniProtKB-ARBA"/>
</dbReference>
<proteinExistence type="predicted"/>
<dbReference type="FunFam" id="2.10.70.10:FF:000060">
    <property type="entry name" value="Complement inhibitory factor H"/>
    <property type="match status" value="1"/>
</dbReference>
<feature type="transmembrane region" description="Helical" evidence="9">
    <location>
        <begin position="12"/>
        <end position="32"/>
    </location>
</feature>
<dbReference type="Pfam" id="PF00084">
    <property type="entry name" value="Sushi"/>
    <property type="match status" value="3"/>
</dbReference>
<dbReference type="PANTHER" id="PTHR45785:SF12">
    <property type="entry name" value="COMPLEMENT FACTOR H-RELATED PROTEIN 1-RELATED"/>
    <property type="match status" value="1"/>
</dbReference>
<evidence type="ECO:0000313" key="11">
    <source>
        <dbReference type="Ensembl" id="ENSMSIP00000035075.1"/>
    </source>
</evidence>
<keyword evidence="4" id="KW-0732">Signal</keyword>
<feature type="disulfide bond" evidence="8">
    <location>
        <begin position="159"/>
        <end position="202"/>
    </location>
</feature>
<keyword evidence="9" id="KW-1133">Transmembrane helix</keyword>
<keyword evidence="3 8" id="KW-0768">Sushi</keyword>
<evidence type="ECO:0000256" key="9">
    <source>
        <dbReference type="SAM" id="Phobius"/>
    </source>
</evidence>
<evidence type="ECO:0000256" key="3">
    <source>
        <dbReference type="ARBA" id="ARBA00022659"/>
    </source>
</evidence>
<dbReference type="Gene3D" id="2.10.70.10">
    <property type="entry name" value="Complement Module, domain 1"/>
    <property type="match status" value="4"/>
</dbReference>
<evidence type="ECO:0000259" key="10">
    <source>
        <dbReference type="PROSITE" id="PS50923"/>
    </source>
</evidence>
<evidence type="ECO:0000256" key="6">
    <source>
        <dbReference type="ARBA" id="ARBA00023157"/>
    </source>
</evidence>
<keyword evidence="2" id="KW-0964">Secreted</keyword>
<comment type="caution">
    <text evidence="8">Lacks conserved residue(s) required for the propagation of feature annotation.</text>
</comment>
<dbReference type="InterPro" id="IPR051503">
    <property type="entry name" value="ComplSys_Reg/VirEntry_Med"/>
</dbReference>
<feature type="domain" description="Sushi" evidence="10">
    <location>
        <begin position="95"/>
        <end position="152"/>
    </location>
</feature>
<evidence type="ECO:0000256" key="8">
    <source>
        <dbReference type="PROSITE-ProRule" id="PRU00302"/>
    </source>
</evidence>
<organism evidence="11 12">
    <name type="scientific">Mus spicilegus</name>
    <name type="common">Mound-building mouse</name>
    <dbReference type="NCBI Taxonomy" id="10103"/>
    <lineage>
        <taxon>Eukaryota</taxon>
        <taxon>Metazoa</taxon>
        <taxon>Chordata</taxon>
        <taxon>Craniata</taxon>
        <taxon>Vertebrata</taxon>
        <taxon>Euteleostomi</taxon>
        <taxon>Mammalia</taxon>
        <taxon>Eutheria</taxon>
        <taxon>Euarchontoglires</taxon>
        <taxon>Glires</taxon>
        <taxon>Rodentia</taxon>
        <taxon>Myomorpha</taxon>
        <taxon>Muroidea</taxon>
        <taxon>Muridae</taxon>
        <taxon>Murinae</taxon>
        <taxon>Mus</taxon>
        <taxon>Mus</taxon>
    </lineage>
</organism>
<dbReference type="InterPro" id="IPR035976">
    <property type="entry name" value="Sushi/SCR/CCP_sf"/>
</dbReference>
<evidence type="ECO:0000256" key="2">
    <source>
        <dbReference type="ARBA" id="ARBA00022525"/>
    </source>
</evidence>
<keyword evidence="5" id="KW-0677">Repeat</keyword>
<keyword evidence="6 8" id="KW-1015">Disulfide bond</keyword>
<evidence type="ECO:0000256" key="1">
    <source>
        <dbReference type="ARBA" id="ARBA00004613"/>
    </source>
</evidence>
<dbReference type="FunFam" id="2.10.70.10:FF:000054">
    <property type="entry name" value="Complement inhibitory factor H"/>
    <property type="match status" value="1"/>
</dbReference>
<reference evidence="11" key="1">
    <citation type="submission" date="2025-08" db="UniProtKB">
        <authorList>
            <consortium name="Ensembl"/>
        </authorList>
    </citation>
    <scope>IDENTIFICATION</scope>
</reference>
<dbReference type="PANTHER" id="PTHR45785">
    <property type="entry name" value="COMPLEMENT FACTOR H-RELATED"/>
    <property type="match status" value="1"/>
</dbReference>
<keyword evidence="7" id="KW-0325">Glycoprotein</keyword>
<keyword evidence="12" id="KW-1185">Reference proteome</keyword>
<evidence type="ECO:0000313" key="12">
    <source>
        <dbReference type="Proteomes" id="UP000694415"/>
    </source>
</evidence>
<dbReference type="InterPro" id="IPR000436">
    <property type="entry name" value="Sushi_SCR_CCP_dom"/>
</dbReference>
<keyword evidence="9" id="KW-0472">Membrane</keyword>
<dbReference type="SMART" id="SM00032">
    <property type="entry name" value="CCP"/>
    <property type="match status" value="4"/>
</dbReference>
<dbReference type="AlphaFoldDB" id="A0A8C6IC22"/>
<comment type="subcellular location">
    <subcellularLocation>
        <location evidence="1">Secreted</location>
    </subcellularLocation>
</comment>
<reference evidence="11" key="2">
    <citation type="submission" date="2025-09" db="UniProtKB">
        <authorList>
            <consortium name="Ensembl"/>
        </authorList>
    </citation>
    <scope>IDENTIFICATION</scope>
</reference>